<reference evidence="2" key="2">
    <citation type="submission" date="2020-02" db="EMBL/GenBank/DDBJ databases">
        <authorList>
            <consortium name="NCBI Pathogen Detection Project"/>
        </authorList>
    </citation>
    <scope>NUCLEOTIDE SEQUENCE</scope>
    <source>
        <strain evidence="2">A61-139</strain>
    </source>
</reference>
<dbReference type="Pfam" id="PF06109">
    <property type="entry name" value="HlyE"/>
    <property type="match status" value="1"/>
</dbReference>
<accession>A0A751CYD3</accession>
<proteinExistence type="inferred from homology"/>
<dbReference type="GO" id="GO:0044179">
    <property type="term" value="P:hemolysis in another organism"/>
    <property type="evidence" value="ECO:0007669"/>
    <property type="project" value="InterPro"/>
</dbReference>
<gene>
    <name evidence="2" type="primary">hlyE</name>
    <name evidence="2" type="ORF">G7Z82_000290</name>
</gene>
<comment type="similarity">
    <text evidence="1">Belongs to the hemolysin E family.</text>
</comment>
<name>A0A751CYD3_SALPT</name>
<evidence type="ECO:0000313" key="2">
    <source>
        <dbReference type="EMBL" id="HAF6767708.1"/>
    </source>
</evidence>
<dbReference type="SUPFAM" id="SSF58100">
    <property type="entry name" value="Bacterial hemolysins"/>
    <property type="match status" value="1"/>
</dbReference>
<dbReference type="Gene3D" id="1.20.1170.10">
    <property type="match status" value="1"/>
</dbReference>
<protein>
    <submittedName>
        <fullName evidence="2">Hemolysin HlyE</fullName>
    </submittedName>
</protein>
<feature type="non-terminal residue" evidence="2">
    <location>
        <position position="1"/>
    </location>
</feature>
<evidence type="ECO:0000256" key="1">
    <source>
        <dbReference type="ARBA" id="ARBA00005444"/>
    </source>
</evidence>
<sequence length="109" mass="12121">SYSIAAGVIEGKLIPELNDRLKAVQNFFTSLSVTVKQANKDIDAAKLKLATEIAAIGEIKTETETTRFYVDYDDLMLSLLKGAAKKMINTCNEYQQRHGKKTLLEVPDI</sequence>
<organism evidence="2">
    <name type="scientific">Salmonella paratyphi A</name>
    <dbReference type="NCBI Taxonomy" id="54388"/>
    <lineage>
        <taxon>Bacteria</taxon>
        <taxon>Pseudomonadati</taxon>
        <taxon>Pseudomonadota</taxon>
        <taxon>Gammaproteobacteria</taxon>
        <taxon>Enterobacterales</taxon>
        <taxon>Enterobacteriaceae</taxon>
        <taxon>Salmonella</taxon>
    </lineage>
</organism>
<reference evidence="2" key="1">
    <citation type="journal article" date="2018" name="Genome Biol.">
        <title>SKESA: strategic k-mer extension for scrupulous assemblies.</title>
        <authorList>
            <person name="Souvorov A."/>
            <person name="Agarwala R."/>
            <person name="Lipman D.J."/>
        </authorList>
    </citation>
    <scope>NUCLEOTIDE SEQUENCE</scope>
    <source>
        <strain evidence="2">A61-139</strain>
    </source>
</reference>
<comment type="caution">
    <text evidence="2">The sequence shown here is derived from an EMBL/GenBank/DDBJ whole genome shotgun (WGS) entry which is preliminary data.</text>
</comment>
<dbReference type="InterPro" id="IPR027018">
    <property type="entry name" value="Hemolysin_E"/>
</dbReference>
<dbReference type="EMBL" id="DAAVUW010000003">
    <property type="protein sequence ID" value="HAF6767708.1"/>
    <property type="molecule type" value="Genomic_DNA"/>
</dbReference>
<dbReference type="AlphaFoldDB" id="A0A751CYD3"/>